<evidence type="ECO:0000259" key="9">
    <source>
        <dbReference type="Pfam" id="PF10590"/>
    </source>
</evidence>
<evidence type="ECO:0000256" key="6">
    <source>
        <dbReference type="PIRSR" id="PIRSR000190-2"/>
    </source>
</evidence>
<dbReference type="Pfam" id="PF10590">
    <property type="entry name" value="PNP_phzG_C"/>
    <property type="match status" value="1"/>
</dbReference>
<name>A0A2P8DN35_9ACTN</name>
<feature type="domain" description="Pyridoxine 5'-phosphate oxidase dimerisation C-terminal" evidence="9">
    <location>
        <begin position="169"/>
        <end position="209"/>
    </location>
</feature>
<dbReference type="OrthoDB" id="9780392at2"/>
<dbReference type="Gene3D" id="2.30.110.10">
    <property type="entry name" value="Electron Transport, Fmn-binding Protein, Chain A"/>
    <property type="match status" value="1"/>
</dbReference>
<evidence type="ECO:0000256" key="1">
    <source>
        <dbReference type="ARBA" id="ARBA00007301"/>
    </source>
</evidence>
<dbReference type="RefSeq" id="WP_106539120.1">
    <property type="nucleotide sequence ID" value="NZ_PYGE01000019.1"/>
</dbReference>
<dbReference type="InterPro" id="IPR000659">
    <property type="entry name" value="Pyridox_Oxase"/>
</dbReference>
<evidence type="ECO:0000256" key="3">
    <source>
        <dbReference type="ARBA" id="ARBA00022643"/>
    </source>
</evidence>
<comment type="similarity">
    <text evidence="1">Belongs to the pyridoxamine 5'-phosphate oxidase family.</text>
</comment>
<protein>
    <recommendedName>
        <fullName evidence="5">Pyridoxamine 5'-phosphate oxidase</fullName>
        <ecNumber evidence="5">1.4.3.5</ecNumber>
    </recommendedName>
</protein>
<dbReference type="NCBIfam" id="NF004231">
    <property type="entry name" value="PRK05679.1"/>
    <property type="match status" value="1"/>
</dbReference>
<dbReference type="PIRSF" id="PIRSF000190">
    <property type="entry name" value="Pyd_amn-ph_oxd"/>
    <property type="match status" value="1"/>
</dbReference>
<dbReference type="EC" id="1.4.3.5" evidence="5"/>
<dbReference type="Proteomes" id="UP000243528">
    <property type="component" value="Unassembled WGS sequence"/>
</dbReference>
<organism evidence="10 11">
    <name type="scientific">Haloactinopolyspora alba</name>
    <dbReference type="NCBI Taxonomy" id="648780"/>
    <lineage>
        <taxon>Bacteria</taxon>
        <taxon>Bacillati</taxon>
        <taxon>Actinomycetota</taxon>
        <taxon>Actinomycetes</taxon>
        <taxon>Jiangellales</taxon>
        <taxon>Jiangellaceae</taxon>
        <taxon>Haloactinopolyspora</taxon>
    </lineage>
</organism>
<feature type="domain" description="Pyridoxamine 5'-phosphate oxidase N-terminal" evidence="8">
    <location>
        <begin position="32"/>
        <end position="156"/>
    </location>
</feature>
<keyword evidence="11" id="KW-1185">Reference proteome</keyword>
<dbReference type="GO" id="GO:0004733">
    <property type="term" value="F:pyridoxamine phosphate oxidase activity"/>
    <property type="evidence" value="ECO:0007669"/>
    <property type="project" value="UniProtKB-UniRule"/>
</dbReference>
<dbReference type="NCBIfam" id="TIGR00558">
    <property type="entry name" value="pdxH"/>
    <property type="match status" value="1"/>
</dbReference>
<evidence type="ECO:0000313" key="10">
    <source>
        <dbReference type="EMBL" id="PSK98632.1"/>
    </source>
</evidence>
<dbReference type="Pfam" id="PF01243">
    <property type="entry name" value="PNPOx_N"/>
    <property type="match status" value="1"/>
</dbReference>
<gene>
    <name evidence="10" type="ORF">CLV30_11913</name>
</gene>
<evidence type="ECO:0000256" key="5">
    <source>
        <dbReference type="NCBIfam" id="TIGR00558"/>
    </source>
</evidence>
<proteinExistence type="inferred from homology"/>
<dbReference type="PANTHER" id="PTHR10851:SF0">
    <property type="entry name" value="PYRIDOXINE-5'-PHOSPHATE OXIDASE"/>
    <property type="match status" value="1"/>
</dbReference>
<dbReference type="InterPro" id="IPR011576">
    <property type="entry name" value="Pyridox_Oxase_N"/>
</dbReference>
<comment type="caution">
    <text evidence="10">The sequence shown here is derived from an EMBL/GenBank/DDBJ whole genome shotgun (WGS) entry which is preliminary data.</text>
</comment>
<evidence type="ECO:0000313" key="11">
    <source>
        <dbReference type="Proteomes" id="UP000243528"/>
    </source>
</evidence>
<keyword evidence="3 6" id="KW-0288">FMN</keyword>
<feature type="binding site" evidence="6">
    <location>
        <begin position="139"/>
        <end position="140"/>
    </location>
    <ligand>
        <name>FMN</name>
        <dbReference type="ChEBI" id="CHEBI:58210"/>
    </ligand>
</feature>
<feature type="binding site" evidence="6">
    <location>
        <position position="182"/>
    </location>
    <ligand>
        <name>FMN</name>
        <dbReference type="ChEBI" id="CHEBI:58210"/>
    </ligand>
</feature>
<comment type="cofactor">
    <cofactor evidence="6">
        <name>FMN</name>
        <dbReference type="ChEBI" id="CHEBI:58210"/>
    </cofactor>
    <text evidence="6">Binds 1 FMN per subunit.</text>
</comment>
<reference evidence="10 11" key="1">
    <citation type="submission" date="2018-03" db="EMBL/GenBank/DDBJ databases">
        <title>Genomic Encyclopedia of Archaeal and Bacterial Type Strains, Phase II (KMG-II): from individual species to whole genera.</title>
        <authorList>
            <person name="Goeker M."/>
        </authorList>
    </citation>
    <scope>NUCLEOTIDE SEQUENCE [LARGE SCALE GENOMIC DNA]</scope>
    <source>
        <strain evidence="10 11">DSM 45211</strain>
    </source>
</reference>
<feature type="compositionally biased region" description="Acidic residues" evidence="7">
    <location>
        <begin position="10"/>
        <end position="22"/>
    </location>
</feature>
<dbReference type="SUPFAM" id="SSF50475">
    <property type="entry name" value="FMN-binding split barrel"/>
    <property type="match status" value="1"/>
</dbReference>
<keyword evidence="4" id="KW-0560">Oxidoreductase</keyword>
<dbReference type="AlphaFoldDB" id="A0A2P8DN35"/>
<dbReference type="InterPro" id="IPR012349">
    <property type="entry name" value="Split_barrel_FMN-bd"/>
</dbReference>
<feature type="binding site" evidence="6">
    <location>
        <position position="82"/>
    </location>
    <ligand>
        <name>FMN</name>
        <dbReference type="ChEBI" id="CHEBI:58210"/>
    </ligand>
</feature>
<accession>A0A2P8DN35</accession>
<evidence type="ECO:0000256" key="4">
    <source>
        <dbReference type="ARBA" id="ARBA00023002"/>
    </source>
</evidence>
<dbReference type="InterPro" id="IPR019576">
    <property type="entry name" value="Pyridoxamine_oxidase_dimer_C"/>
</dbReference>
<sequence>MTIETLSGDELPDLPEFDDPPEDPVGLVRSWLDAAVRRGVREPHAAALATADAAGRPSNRTLLVKEVTDRGLTFTTDSGSGKGADLAVRPYAATVFYWRETLQQIRVSGVVTQLSDEVSDTLFAERPVEAQATTAASAQSRPLDSDAELRDRAEKLAAAGDSVPRPETWRGYLLTADMVEFWQGRASRLHRRLRYERGDESWSARRLQP</sequence>
<feature type="binding site" evidence="6">
    <location>
        <position position="192"/>
    </location>
    <ligand>
        <name>FMN</name>
        <dbReference type="ChEBI" id="CHEBI:58210"/>
    </ligand>
</feature>
<dbReference type="GO" id="GO:0010181">
    <property type="term" value="F:FMN binding"/>
    <property type="evidence" value="ECO:0007669"/>
    <property type="project" value="UniProtKB-UniRule"/>
</dbReference>
<feature type="binding site" evidence="6">
    <location>
        <begin position="60"/>
        <end position="65"/>
    </location>
    <ligand>
        <name>FMN</name>
        <dbReference type="ChEBI" id="CHEBI:58210"/>
    </ligand>
</feature>
<dbReference type="InterPro" id="IPR053451">
    <property type="entry name" value="Phenazine_biosynth_oxidase"/>
</dbReference>
<dbReference type="NCBIfam" id="NF038138">
    <property type="entry name" value="phena_PhzG"/>
    <property type="match status" value="1"/>
</dbReference>
<feature type="region of interest" description="Disordered" evidence="7">
    <location>
        <begin position="1"/>
        <end position="22"/>
    </location>
</feature>
<keyword evidence="2" id="KW-0285">Flavoprotein</keyword>
<evidence type="ECO:0000259" key="8">
    <source>
        <dbReference type="Pfam" id="PF01243"/>
    </source>
</evidence>
<dbReference type="EMBL" id="PYGE01000019">
    <property type="protein sequence ID" value="PSK98632.1"/>
    <property type="molecule type" value="Genomic_DNA"/>
</dbReference>
<dbReference type="GO" id="GO:0008615">
    <property type="term" value="P:pyridoxine biosynthetic process"/>
    <property type="evidence" value="ECO:0007669"/>
    <property type="project" value="UniProtKB-UniRule"/>
</dbReference>
<dbReference type="PANTHER" id="PTHR10851">
    <property type="entry name" value="PYRIDOXINE-5-PHOSPHATE OXIDASE"/>
    <property type="match status" value="1"/>
</dbReference>
<feature type="binding site" evidence="6">
    <location>
        <position position="104"/>
    </location>
    <ligand>
        <name>FMN</name>
        <dbReference type="ChEBI" id="CHEBI:58210"/>
    </ligand>
</feature>
<evidence type="ECO:0000256" key="2">
    <source>
        <dbReference type="ARBA" id="ARBA00022630"/>
    </source>
</evidence>
<evidence type="ECO:0000256" key="7">
    <source>
        <dbReference type="SAM" id="MobiDB-lite"/>
    </source>
</evidence>